<reference evidence="8" key="1">
    <citation type="submission" date="2024-02" db="EMBL/GenBank/DDBJ databases">
        <title>Tomenella chthoni gen. nov. sp. nov., a member of the family Jonesiaceae isolated from bat guano.</title>
        <authorList>
            <person name="Miller S.L."/>
            <person name="King J."/>
            <person name="Sankaranarayanan K."/>
            <person name="Lawson P.A."/>
        </authorList>
    </citation>
    <scope>NUCLEOTIDE SEQUENCE</scope>
    <source>
        <strain evidence="8">BS-20</strain>
    </source>
</reference>
<keyword evidence="5" id="KW-0408">Iron</keyword>
<dbReference type="PANTHER" id="PTHR30352:SF13">
    <property type="entry name" value="GLYCYL-RADICAL ENZYME ACTIVATING ENZYME YJJW-RELATED"/>
    <property type="match status" value="1"/>
</dbReference>
<sequence length="233" mass="25285">MRELTRSAERLEVAGFEPYSTRDWPGKLAAILLLQGCPWKCGYCHNADIIDPRTPGVVAWADVVAHLKKHANLLDGVIFSGGEPTRQHALVDAMARVKEMGFAIGLHTSGAYPTRLEPLLPIVDWVGLDIKATAAKYQAVTGVARDDNGPMRSLRMLLGAGVSVQVRTTLDPLVLNEDDVLEINERVTSLGVTDFVVQRVRAQGTTPQYTQALAAYRAAAVAPDEAQVIQSQC</sequence>
<evidence type="ECO:0000259" key="7">
    <source>
        <dbReference type="PROSITE" id="PS51918"/>
    </source>
</evidence>
<accession>A0AAU7DV14</accession>
<dbReference type="InterPro" id="IPR012840">
    <property type="entry name" value="NrdG2"/>
</dbReference>
<proteinExistence type="predicted"/>
<dbReference type="SUPFAM" id="SSF102114">
    <property type="entry name" value="Radical SAM enzymes"/>
    <property type="match status" value="1"/>
</dbReference>
<dbReference type="InterPro" id="IPR007197">
    <property type="entry name" value="rSAM"/>
</dbReference>
<evidence type="ECO:0000256" key="6">
    <source>
        <dbReference type="ARBA" id="ARBA00023014"/>
    </source>
</evidence>
<name>A0AAU7DV14_9MICO</name>
<dbReference type="SFLD" id="SFLDG01094">
    <property type="entry name" value="Uncharacterised_Radical_SAM_Su"/>
    <property type="match status" value="1"/>
</dbReference>
<dbReference type="GO" id="GO:0003824">
    <property type="term" value="F:catalytic activity"/>
    <property type="evidence" value="ECO:0007669"/>
    <property type="project" value="InterPro"/>
</dbReference>
<dbReference type="CDD" id="cd01335">
    <property type="entry name" value="Radical_SAM"/>
    <property type="match status" value="1"/>
</dbReference>
<dbReference type="GO" id="GO:0046872">
    <property type="term" value="F:metal ion binding"/>
    <property type="evidence" value="ECO:0007669"/>
    <property type="project" value="UniProtKB-KW"/>
</dbReference>
<dbReference type="GO" id="GO:0051539">
    <property type="term" value="F:4 iron, 4 sulfur cluster binding"/>
    <property type="evidence" value="ECO:0007669"/>
    <property type="project" value="UniProtKB-KW"/>
</dbReference>
<organism evidence="8">
    <name type="scientific">Jonesiaceae bacterium BS-20</name>
    <dbReference type="NCBI Taxonomy" id="3120821"/>
    <lineage>
        <taxon>Bacteria</taxon>
        <taxon>Bacillati</taxon>
        <taxon>Actinomycetota</taxon>
        <taxon>Actinomycetes</taxon>
        <taxon>Micrococcales</taxon>
        <taxon>Jonesiaceae</taxon>
    </lineage>
</organism>
<evidence type="ECO:0000256" key="4">
    <source>
        <dbReference type="ARBA" id="ARBA00022723"/>
    </source>
</evidence>
<dbReference type="NCBIfam" id="TIGR02495">
    <property type="entry name" value="NrdG2"/>
    <property type="match status" value="1"/>
</dbReference>
<keyword evidence="3" id="KW-0949">S-adenosyl-L-methionine</keyword>
<evidence type="ECO:0000256" key="2">
    <source>
        <dbReference type="ARBA" id="ARBA00022485"/>
    </source>
</evidence>
<dbReference type="InterPro" id="IPR058240">
    <property type="entry name" value="rSAM_sf"/>
</dbReference>
<dbReference type="Gene3D" id="3.20.20.70">
    <property type="entry name" value="Aldolase class I"/>
    <property type="match status" value="1"/>
</dbReference>
<dbReference type="AlphaFoldDB" id="A0AAU7DV14"/>
<dbReference type="InterPro" id="IPR013785">
    <property type="entry name" value="Aldolase_TIM"/>
</dbReference>
<gene>
    <name evidence="8" type="ORF">V5R04_00105</name>
</gene>
<evidence type="ECO:0000256" key="3">
    <source>
        <dbReference type="ARBA" id="ARBA00022691"/>
    </source>
</evidence>
<feature type="domain" description="Radical SAM core" evidence="7">
    <location>
        <begin position="24"/>
        <end position="233"/>
    </location>
</feature>
<comment type="cofactor">
    <cofactor evidence="1">
        <name>[4Fe-4S] cluster</name>
        <dbReference type="ChEBI" id="CHEBI:49883"/>
    </cofactor>
</comment>
<evidence type="ECO:0000313" key="8">
    <source>
        <dbReference type="EMBL" id="XBH21668.1"/>
    </source>
</evidence>
<dbReference type="PROSITE" id="PS51918">
    <property type="entry name" value="RADICAL_SAM"/>
    <property type="match status" value="1"/>
</dbReference>
<dbReference type="InterPro" id="IPR034457">
    <property type="entry name" value="Organic_radical-activating"/>
</dbReference>
<dbReference type="SFLD" id="SFLDS00029">
    <property type="entry name" value="Radical_SAM"/>
    <property type="match status" value="1"/>
</dbReference>
<evidence type="ECO:0000256" key="1">
    <source>
        <dbReference type="ARBA" id="ARBA00001966"/>
    </source>
</evidence>
<protein>
    <submittedName>
        <fullName evidence="8">Anaerobic ribonucleoside-triphosphate reductase activating protein</fullName>
    </submittedName>
</protein>
<keyword evidence="4" id="KW-0479">Metal-binding</keyword>
<keyword evidence="2" id="KW-0004">4Fe-4S</keyword>
<keyword evidence="6" id="KW-0411">Iron-sulfur</keyword>
<dbReference type="Pfam" id="PF04055">
    <property type="entry name" value="Radical_SAM"/>
    <property type="match status" value="1"/>
</dbReference>
<dbReference type="PANTHER" id="PTHR30352">
    <property type="entry name" value="PYRUVATE FORMATE-LYASE-ACTIVATING ENZYME"/>
    <property type="match status" value="1"/>
</dbReference>
<dbReference type="EMBL" id="CP146203">
    <property type="protein sequence ID" value="XBH21668.1"/>
    <property type="molecule type" value="Genomic_DNA"/>
</dbReference>
<evidence type="ECO:0000256" key="5">
    <source>
        <dbReference type="ARBA" id="ARBA00023004"/>
    </source>
</evidence>